<gene>
    <name evidence="2" type="ORF">CRG98_035697</name>
</gene>
<proteinExistence type="predicted"/>
<evidence type="ECO:0000313" key="3">
    <source>
        <dbReference type="Proteomes" id="UP000233551"/>
    </source>
</evidence>
<evidence type="ECO:0000256" key="1">
    <source>
        <dbReference type="SAM" id="MobiDB-lite"/>
    </source>
</evidence>
<protein>
    <submittedName>
        <fullName evidence="2">Uncharacterized protein</fullName>
    </submittedName>
</protein>
<comment type="caution">
    <text evidence="2">The sequence shown here is derived from an EMBL/GenBank/DDBJ whole genome shotgun (WGS) entry which is preliminary data.</text>
</comment>
<feature type="compositionally biased region" description="Polar residues" evidence="1">
    <location>
        <begin position="80"/>
        <end position="93"/>
    </location>
</feature>
<feature type="compositionally biased region" description="Pro residues" evidence="1">
    <location>
        <begin position="52"/>
        <end position="62"/>
    </location>
</feature>
<feature type="compositionally biased region" description="Basic and acidic residues" evidence="1">
    <location>
        <begin position="7"/>
        <end position="18"/>
    </location>
</feature>
<accession>A0A2I0IJD4</accession>
<sequence>MASATHVLERKLKRKEGSRPPIGNLDPSTKVVGILHGYRQPQLRGWSCQPTTPAPPQRPPVPTEDAGNLGGGTDVADWQLQPSNQSGTLTRSPRSIRGLGQPIGLDPSFPF</sequence>
<organism evidence="2 3">
    <name type="scientific">Punica granatum</name>
    <name type="common">Pomegranate</name>
    <dbReference type="NCBI Taxonomy" id="22663"/>
    <lineage>
        <taxon>Eukaryota</taxon>
        <taxon>Viridiplantae</taxon>
        <taxon>Streptophyta</taxon>
        <taxon>Embryophyta</taxon>
        <taxon>Tracheophyta</taxon>
        <taxon>Spermatophyta</taxon>
        <taxon>Magnoliopsida</taxon>
        <taxon>eudicotyledons</taxon>
        <taxon>Gunneridae</taxon>
        <taxon>Pentapetalae</taxon>
        <taxon>rosids</taxon>
        <taxon>malvids</taxon>
        <taxon>Myrtales</taxon>
        <taxon>Lythraceae</taxon>
        <taxon>Punica</taxon>
    </lineage>
</organism>
<keyword evidence="3" id="KW-1185">Reference proteome</keyword>
<dbReference type="EMBL" id="PGOL01002963">
    <property type="protein sequence ID" value="PKI43863.1"/>
    <property type="molecule type" value="Genomic_DNA"/>
</dbReference>
<feature type="region of interest" description="Disordered" evidence="1">
    <location>
        <begin position="1"/>
        <end position="28"/>
    </location>
</feature>
<name>A0A2I0IJD4_PUNGR</name>
<reference evidence="2 3" key="1">
    <citation type="submission" date="2017-11" db="EMBL/GenBank/DDBJ databases">
        <title>De-novo sequencing of pomegranate (Punica granatum L.) genome.</title>
        <authorList>
            <person name="Akparov Z."/>
            <person name="Amiraslanov A."/>
            <person name="Hajiyeva S."/>
            <person name="Abbasov M."/>
            <person name="Kaur K."/>
            <person name="Hamwieh A."/>
            <person name="Solovyev V."/>
            <person name="Salamov A."/>
            <person name="Braich B."/>
            <person name="Kosarev P."/>
            <person name="Mahmoud A."/>
            <person name="Hajiyev E."/>
            <person name="Babayeva S."/>
            <person name="Izzatullayeva V."/>
            <person name="Mammadov A."/>
            <person name="Mammadov A."/>
            <person name="Sharifova S."/>
            <person name="Ojaghi J."/>
            <person name="Eynullazada K."/>
            <person name="Bayramov B."/>
            <person name="Abdulazimova A."/>
            <person name="Shahmuradov I."/>
        </authorList>
    </citation>
    <scope>NUCLEOTIDE SEQUENCE [LARGE SCALE GENOMIC DNA]</scope>
    <source>
        <strain evidence="3">cv. AG2017</strain>
        <tissue evidence="2">Leaf</tissue>
    </source>
</reference>
<dbReference type="Proteomes" id="UP000233551">
    <property type="component" value="Unassembled WGS sequence"/>
</dbReference>
<dbReference type="AlphaFoldDB" id="A0A2I0IJD4"/>
<feature type="region of interest" description="Disordered" evidence="1">
    <location>
        <begin position="42"/>
        <end position="111"/>
    </location>
</feature>
<evidence type="ECO:0000313" key="2">
    <source>
        <dbReference type="EMBL" id="PKI43863.1"/>
    </source>
</evidence>